<accession>A0A0E0JWF7</accession>
<dbReference type="GO" id="GO:0005634">
    <property type="term" value="C:nucleus"/>
    <property type="evidence" value="ECO:0007669"/>
    <property type="project" value="TreeGrafter"/>
</dbReference>
<reference evidence="3" key="2">
    <citation type="submission" date="2018-05" db="EMBL/GenBank/DDBJ databases">
        <title>OpunRS2 (Oryza punctata Reference Sequence Version 2).</title>
        <authorList>
            <person name="Zhang J."/>
            <person name="Kudrna D."/>
            <person name="Lee S."/>
            <person name="Talag J."/>
            <person name="Welchert J."/>
            <person name="Wing R.A."/>
        </authorList>
    </citation>
    <scope>NUCLEOTIDE SEQUENCE [LARGE SCALE GENOMIC DNA]</scope>
</reference>
<organism evidence="3">
    <name type="scientific">Oryza punctata</name>
    <name type="common">Red rice</name>
    <dbReference type="NCBI Taxonomy" id="4537"/>
    <lineage>
        <taxon>Eukaryota</taxon>
        <taxon>Viridiplantae</taxon>
        <taxon>Streptophyta</taxon>
        <taxon>Embryophyta</taxon>
        <taxon>Tracheophyta</taxon>
        <taxon>Spermatophyta</taxon>
        <taxon>Magnoliopsida</taxon>
        <taxon>Liliopsida</taxon>
        <taxon>Poales</taxon>
        <taxon>Poaceae</taxon>
        <taxon>BOP clade</taxon>
        <taxon>Oryzoideae</taxon>
        <taxon>Oryzeae</taxon>
        <taxon>Oryzinae</taxon>
        <taxon>Oryza</taxon>
    </lineage>
</organism>
<feature type="compositionally biased region" description="Basic and acidic residues" evidence="1">
    <location>
        <begin position="123"/>
        <end position="132"/>
    </location>
</feature>
<proteinExistence type="predicted"/>
<dbReference type="HOGENOM" id="CLU_1263315_0_0_1"/>
<dbReference type="GO" id="GO:0003678">
    <property type="term" value="F:DNA helicase activity"/>
    <property type="evidence" value="ECO:0007669"/>
    <property type="project" value="TreeGrafter"/>
</dbReference>
<feature type="region of interest" description="Disordered" evidence="1">
    <location>
        <begin position="198"/>
        <end position="219"/>
    </location>
</feature>
<dbReference type="GO" id="GO:0090657">
    <property type="term" value="P:telomeric loop disassembly"/>
    <property type="evidence" value="ECO:0007669"/>
    <property type="project" value="TreeGrafter"/>
</dbReference>
<reference evidence="3" key="1">
    <citation type="submission" date="2015-04" db="UniProtKB">
        <authorList>
            <consortium name="EnsemblPlants"/>
        </authorList>
    </citation>
    <scope>IDENTIFICATION</scope>
</reference>
<dbReference type="Gene3D" id="3.40.50.300">
    <property type="entry name" value="P-loop containing nucleotide triphosphate hydrolases"/>
    <property type="match status" value="1"/>
</dbReference>
<dbReference type="EnsemblPlants" id="OPUNC02G05450.1">
    <property type="protein sequence ID" value="OPUNC02G05450.1"/>
    <property type="gene ID" value="OPUNC02G05450"/>
</dbReference>
<dbReference type="GO" id="GO:0045910">
    <property type="term" value="P:negative regulation of DNA recombination"/>
    <property type="evidence" value="ECO:0007669"/>
    <property type="project" value="TreeGrafter"/>
</dbReference>
<feature type="compositionally biased region" description="Basic and acidic residues" evidence="1">
    <location>
        <begin position="73"/>
        <end position="82"/>
    </location>
</feature>
<dbReference type="GO" id="GO:0003676">
    <property type="term" value="F:nucleic acid binding"/>
    <property type="evidence" value="ECO:0007669"/>
    <property type="project" value="InterPro"/>
</dbReference>
<dbReference type="GO" id="GO:0010569">
    <property type="term" value="P:regulation of double-strand break repair via homologous recombination"/>
    <property type="evidence" value="ECO:0007669"/>
    <property type="project" value="TreeGrafter"/>
</dbReference>
<dbReference type="Pfam" id="PF13307">
    <property type="entry name" value="Helicase_C_2"/>
    <property type="match status" value="1"/>
</dbReference>
<dbReference type="GO" id="GO:1904430">
    <property type="term" value="P:negative regulation of t-circle formation"/>
    <property type="evidence" value="ECO:0007669"/>
    <property type="project" value="TreeGrafter"/>
</dbReference>
<feature type="region of interest" description="Disordered" evidence="1">
    <location>
        <begin position="69"/>
        <end position="132"/>
    </location>
</feature>
<dbReference type="InterPro" id="IPR027417">
    <property type="entry name" value="P-loop_NTPase"/>
</dbReference>
<dbReference type="GO" id="GO:0070182">
    <property type="term" value="F:DNA polymerase binding"/>
    <property type="evidence" value="ECO:0007669"/>
    <property type="project" value="TreeGrafter"/>
</dbReference>
<protein>
    <recommendedName>
        <fullName evidence="2">ATP-dependent helicase C-terminal domain-containing protein</fullName>
    </recommendedName>
</protein>
<sequence length="219" mass="22930">MRQEVGHLRWEHPLDLDIELLDCLALATREMEGRAGGCRFSSTDLLLRRPVIAPGPAEPPLRREVTDLPLRQGDARREKEEPIPSSRAVGSGEEQGGGGTPMRWKGADGGGEAGGAASPMGRGEGRGEVPPVREGRGEELLVGEGQLAVGGVASPVGREEGRCRSGDRRGAAVCQGKVSEGLDFADRAGGAVIVTGMPFATPTDPKAVRSPGQWQPSLA</sequence>
<dbReference type="STRING" id="4537.A0A0E0JWF7"/>
<dbReference type="InterPro" id="IPR045028">
    <property type="entry name" value="DinG/Rad3-like"/>
</dbReference>
<evidence type="ECO:0000313" key="3">
    <source>
        <dbReference type="EnsemblPlants" id="OPUNC02G05450.1"/>
    </source>
</evidence>
<evidence type="ECO:0000313" key="4">
    <source>
        <dbReference type="Proteomes" id="UP000026962"/>
    </source>
</evidence>
<evidence type="ECO:0000256" key="1">
    <source>
        <dbReference type="SAM" id="MobiDB-lite"/>
    </source>
</evidence>
<feature type="domain" description="ATP-dependent helicase C-terminal" evidence="2">
    <location>
        <begin position="171"/>
        <end position="206"/>
    </location>
</feature>
<dbReference type="Proteomes" id="UP000026962">
    <property type="component" value="Chromosome 2"/>
</dbReference>
<name>A0A0E0JWF7_ORYPU</name>
<keyword evidence="4" id="KW-1185">Reference proteome</keyword>
<dbReference type="Gramene" id="OPUNC02G05450.1">
    <property type="protein sequence ID" value="OPUNC02G05450.1"/>
    <property type="gene ID" value="OPUNC02G05450"/>
</dbReference>
<dbReference type="GO" id="GO:0005524">
    <property type="term" value="F:ATP binding"/>
    <property type="evidence" value="ECO:0007669"/>
    <property type="project" value="InterPro"/>
</dbReference>
<dbReference type="PANTHER" id="PTHR11472:SF34">
    <property type="entry name" value="REGULATOR OF TELOMERE ELONGATION HELICASE 1"/>
    <property type="match status" value="1"/>
</dbReference>
<dbReference type="AlphaFoldDB" id="A0A0E0JWF7"/>
<dbReference type="GO" id="GO:0016818">
    <property type="term" value="F:hydrolase activity, acting on acid anhydrides, in phosphorus-containing anhydrides"/>
    <property type="evidence" value="ECO:0007669"/>
    <property type="project" value="InterPro"/>
</dbReference>
<evidence type="ECO:0000259" key="2">
    <source>
        <dbReference type="Pfam" id="PF13307"/>
    </source>
</evidence>
<dbReference type="PANTHER" id="PTHR11472">
    <property type="entry name" value="DNA REPAIR DEAD HELICASE RAD3/XP-D SUBFAMILY MEMBER"/>
    <property type="match status" value="1"/>
</dbReference>
<dbReference type="InterPro" id="IPR006555">
    <property type="entry name" value="ATP-dep_Helicase_C"/>
</dbReference>